<dbReference type="RefSeq" id="WP_310344242.1">
    <property type="nucleotide sequence ID" value="NZ_JAVDXQ010000003.1"/>
</dbReference>
<comment type="caution">
    <text evidence="2">The sequence shown here is derived from an EMBL/GenBank/DDBJ whole genome shotgun (WGS) entry which is preliminary data.</text>
</comment>
<organism evidence="2 3">
    <name type="scientific">Pelomonas aquatica</name>
    <dbReference type="NCBI Taxonomy" id="431058"/>
    <lineage>
        <taxon>Bacteria</taxon>
        <taxon>Pseudomonadati</taxon>
        <taxon>Pseudomonadota</taxon>
        <taxon>Betaproteobacteria</taxon>
        <taxon>Burkholderiales</taxon>
        <taxon>Sphaerotilaceae</taxon>
        <taxon>Roseateles</taxon>
    </lineage>
</organism>
<name>A0ABU1Z7Z1_9BURK</name>
<feature type="domain" description="Phosphatidic acid phosphatase type 2/haloperoxidase" evidence="1">
    <location>
        <begin position="121"/>
        <end position="210"/>
    </location>
</feature>
<dbReference type="InterPro" id="IPR000326">
    <property type="entry name" value="PAP2/HPO"/>
</dbReference>
<dbReference type="Proteomes" id="UP001180536">
    <property type="component" value="Unassembled WGS sequence"/>
</dbReference>
<dbReference type="EMBL" id="JAVDXQ010000003">
    <property type="protein sequence ID" value="MDR7296733.1"/>
    <property type="molecule type" value="Genomic_DNA"/>
</dbReference>
<evidence type="ECO:0000313" key="3">
    <source>
        <dbReference type="Proteomes" id="UP001180536"/>
    </source>
</evidence>
<proteinExistence type="predicted"/>
<sequence>MNTQVFQAERCRFPDDAWGDRFKENERSSTPHLPQDWRTLLTLPDPPWQRTASECRYLVGLKSPLRRDRRAEIERQGRGYDIEATSTVQAVVGSVEAPDRPGAKKAVNALFDNMLAPIYHFKRRFKRGRPGMCCSEPLEPMFPHGDRDHPAHPAYPSGHSTQAHALAFFYARLFPQLTDALMAAAADIAWNREIAGLHYPSDSLAGKLLASQLVDMLFENATFAALAEAAAAEF</sequence>
<dbReference type="Gene3D" id="1.20.144.10">
    <property type="entry name" value="Phosphatidic acid phosphatase type 2/haloperoxidase"/>
    <property type="match status" value="1"/>
</dbReference>
<keyword evidence="3" id="KW-1185">Reference proteome</keyword>
<protein>
    <recommendedName>
        <fullName evidence="1">Phosphatidic acid phosphatase type 2/haloperoxidase domain-containing protein</fullName>
    </recommendedName>
</protein>
<dbReference type="InterPro" id="IPR036938">
    <property type="entry name" value="PAP2/HPO_sf"/>
</dbReference>
<evidence type="ECO:0000313" key="2">
    <source>
        <dbReference type="EMBL" id="MDR7296733.1"/>
    </source>
</evidence>
<dbReference type="Pfam" id="PF01569">
    <property type="entry name" value="PAP2"/>
    <property type="match status" value="1"/>
</dbReference>
<accession>A0ABU1Z7Z1</accession>
<evidence type="ECO:0000259" key="1">
    <source>
        <dbReference type="Pfam" id="PF01569"/>
    </source>
</evidence>
<dbReference type="SUPFAM" id="SSF48317">
    <property type="entry name" value="Acid phosphatase/Vanadium-dependent haloperoxidase"/>
    <property type="match status" value="1"/>
</dbReference>
<reference evidence="2 3" key="1">
    <citation type="submission" date="2023-07" db="EMBL/GenBank/DDBJ databases">
        <title>Sorghum-associated microbial communities from plants grown in Nebraska, USA.</title>
        <authorList>
            <person name="Schachtman D."/>
        </authorList>
    </citation>
    <scope>NUCLEOTIDE SEQUENCE [LARGE SCALE GENOMIC DNA]</scope>
    <source>
        <strain evidence="2 3">BE310</strain>
    </source>
</reference>
<gene>
    <name evidence="2" type="ORF">J2X16_002080</name>
</gene>